<keyword evidence="5 8" id="KW-0406">Ion transport</keyword>
<feature type="transmembrane region" description="Helical" evidence="10">
    <location>
        <begin position="203"/>
        <end position="224"/>
    </location>
</feature>
<keyword evidence="13" id="KW-1185">Reference proteome</keyword>
<keyword evidence="4 10" id="KW-1133">Transmembrane helix</keyword>
<dbReference type="InterPro" id="IPR003280">
    <property type="entry name" value="2pore_dom_K_chnl"/>
</dbReference>
<feature type="transmembrane region" description="Helical" evidence="10">
    <location>
        <begin position="162"/>
        <end position="183"/>
    </location>
</feature>
<evidence type="ECO:0000256" key="5">
    <source>
        <dbReference type="ARBA" id="ARBA00023065"/>
    </source>
</evidence>
<evidence type="ECO:0000256" key="1">
    <source>
        <dbReference type="ARBA" id="ARBA00004141"/>
    </source>
</evidence>
<dbReference type="GO" id="GO:0005886">
    <property type="term" value="C:plasma membrane"/>
    <property type="evidence" value="ECO:0007669"/>
    <property type="project" value="TreeGrafter"/>
</dbReference>
<feature type="transmembrane region" description="Helical" evidence="10">
    <location>
        <begin position="89"/>
        <end position="112"/>
    </location>
</feature>
<sequence>MNDPGLDPSIADAASEADRNESSDPSNPEADESETYLHWAAEDRELAQFLQPARWWIASTEIPLLATWRMVVPPGLGPDQGRDISDPSWVIAVNAVSLACALIANLCLLVTMARRLAFSIAQPIVIVGWYISSLLLICILAIVSHDVHSSANVNRQLTQGYYYGAIAAALYFILSSVLTFTLYGAYKGHYEREFRLTKSQRTLMVQTIGFLVYMLLGSAVYSHIEGWRYTDAVYWTDFTLLTIGLGQPAPRTHLGRGLLFPYAFGGIVIIGIVIGSVRALVLERSKNKMSNRLIEKTRRFLAKRMTSTDKRSIFNIVPSPADPDLDEQERRRREFHAMRKVRQIADTEHRWLSLLASTIAVLTLWCIGAVIFWRAEGTQRWSYFQALYFSYTSLLTIGYGDFYPMSNWGRSFFVFWSLSAVPTMTIFISNLGDTFVKKFKDFANLLGELTILPGEDGLRERLKGMLRTSWTSNLFDTKKEEEEEEPETREDPHIERAEQALEQEQLREQEEAHERGDIVAENIHHYQYLLVRELRKMFKYINTTPPKQFDYEEWAYYLKLLGEDESVSERHRTPGVDDVVPAALPEDVQNDVQERAGKRGRWSWIGHRSPLLGDREEAEWLLDALAYKLETELKRLSEEYKRNQQQSEQQKADQQKSDDSGDSQKTSEDSQ</sequence>
<dbReference type="PRINTS" id="PR01333">
    <property type="entry name" value="2POREKCHANEL"/>
</dbReference>
<evidence type="ECO:0000256" key="7">
    <source>
        <dbReference type="ARBA" id="ARBA00023303"/>
    </source>
</evidence>
<reference evidence="12 13" key="1">
    <citation type="submission" date="2015-04" db="EMBL/GenBank/DDBJ databases">
        <authorList>
            <person name="Heijne W.H."/>
            <person name="Fedorova N.D."/>
            <person name="Nierman W.C."/>
            <person name="Vollebregt A.W."/>
            <person name="Zhao Z."/>
            <person name="Wu L."/>
            <person name="Kumar M."/>
            <person name="Stam H."/>
            <person name="van den Berg M.A."/>
            <person name="Pel H.J."/>
        </authorList>
    </citation>
    <scope>NUCLEOTIDE SEQUENCE [LARGE SCALE GENOMIC DNA]</scope>
    <source>
        <strain evidence="12 13">CBS 393.64</strain>
    </source>
</reference>
<gene>
    <name evidence="12" type="ORF">T310_3003</name>
</gene>
<evidence type="ECO:0000259" key="11">
    <source>
        <dbReference type="Pfam" id="PF07885"/>
    </source>
</evidence>
<feature type="transmembrane region" description="Helical" evidence="10">
    <location>
        <begin position="412"/>
        <end position="432"/>
    </location>
</feature>
<feature type="domain" description="Potassium channel" evidence="11">
    <location>
        <begin position="361"/>
        <end position="436"/>
    </location>
</feature>
<dbReference type="GeneID" id="25315354"/>
<comment type="similarity">
    <text evidence="8">Belongs to the two pore domain potassium channel (TC 1.A.1.8) family.</text>
</comment>
<keyword evidence="6 10" id="KW-0472">Membrane</keyword>
<evidence type="ECO:0000256" key="8">
    <source>
        <dbReference type="RuleBase" id="RU003857"/>
    </source>
</evidence>
<dbReference type="STRING" id="1408163.A0A0F4YXB7"/>
<dbReference type="GO" id="GO:0030322">
    <property type="term" value="P:stabilization of membrane potential"/>
    <property type="evidence" value="ECO:0007669"/>
    <property type="project" value="TreeGrafter"/>
</dbReference>
<feature type="domain" description="Potassium channel" evidence="11">
    <location>
        <begin position="210"/>
        <end position="280"/>
    </location>
</feature>
<keyword evidence="7 8" id="KW-0407">Ion channel</keyword>
<dbReference type="GO" id="GO:0015271">
    <property type="term" value="F:outward rectifier potassium channel activity"/>
    <property type="evidence" value="ECO:0007669"/>
    <property type="project" value="TreeGrafter"/>
</dbReference>
<keyword evidence="3 8" id="KW-0812">Transmembrane</keyword>
<proteinExistence type="inferred from homology"/>
<evidence type="ECO:0000313" key="13">
    <source>
        <dbReference type="Proteomes" id="UP000053958"/>
    </source>
</evidence>
<evidence type="ECO:0000256" key="3">
    <source>
        <dbReference type="ARBA" id="ARBA00022692"/>
    </source>
</evidence>
<comment type="caution">
    <text evidence="12">The sequence shown here is derived from an EMBL/GenBank/DDBJ whole genome shotgun (WGS) entry which is preliminary data.</text>
</comment>
<dbReference type="InterPro" id="IPR013099">
    <property type="entry name" value="K_chnl_dom"/>
</dbReference>
<dbReference type="Pfam" id="PF07885">
    <property type="entry name" value="Ion_trans_2"/>
    <property type="match status" value="2"/>
</dbReference>
<dbReference type="EMBL" id="LASV01000117">
    <property type="protein sequence ID" value="KKA22952.1"/>
    <property type="molecule type" value="Genomic_DNA"/>
</dbReference>
<dbReference type="SUPFAM" id="SSF81324">
    <property type="entry name" value="Voltage-gated potassium channels"/>
    <property type="match status" value="2"/>
</dbReference>
<evidence type="ECO:0000256" key="2">
    <source>
        <dbReference type="ARBA" id="ARBA00022448"/>
    </source>
</evidence>
<name>A0A0F4YXB7_RASE3</name>
<evidence type="ECO:0000256" key="4">
    <source>
        <dbReference type="ARBA" id="ARBA00022989"/>
    </source>
</evidence>
<feature type="compositionally biased region" description="Basic and acidic residues" evidence="9">
    <location>
        <begin position="650"/>
        <end position="659"/>
    </location>
</feature>
<organism evidence="12 13">
    <name type="scientific">Rasamsonia emersonii (strain ATCC 16479 / CBS 393.64 / IMI 116815)</name>
    <dbReference type="NCBI Taxonomy" id="1408163"/>
    <lineage>
        <taxon>Eukaryota</taxon>
        <taxon>Fungi</taxon>
        <taxon>Dikarya</taxon>
        <taxon>Ascomycota</taxon>
        <taxon>Pezizomycotina</taxon>
        <taxon>Eurotiomycetes</taxon>
        <taxon>Eurotiomycetidae</taxon>
        <taxon>Eurotiales</taxon>
        <taxon>Trichocomaceae</taxon>
        <taxon>Rasamsonia</taxon>
    </lineage>
</organism>
<dbReference type="GO" id="GO:0022841">
    <property type="term" value="F:potassium ion leak channel activity"/>
    <property type="evidence" value="ECO:0007669"/>
    <property type="project" value="TreeGrafter"/>
</dbReference>
<comment type="subcellular location">
    <subcellularLocation>
        <location evidence="1">Membrane</location>
        <topology evidence="1">Multi-pass membrane protein</topology>
    </subcellularLocation>
</comment>
<feature type="region of interest" description="Disordered" evidence="9">
    <location>
        <begin position="1"/>
        <end position="33"/>
    </location>
</feature>
<dbReference type="RefSeq" id="XP_013329564.1">
    <property type="nucleotide sequence ID" value="XM_013474110.1"/>
</dbReference>
<evidence type="ECO:0000256" key="6">
    <source>
        <dbReference type="ARBA" id="ARBA00023136"/>
    </source>
</evidence>
<evidence type="ECO:0000256" key="10">
    <source>
        <dbReference type="SAM" id="Phobius"/>
    </source>
</evidence>
<dbReference type="AlphaFoldDB" id="A0A0F4YXB7"/>
<feature type="transmembrane region" description="Helical" evidence="10">
    <location>
        <begin position="124"/>
        <end position="142"/>
    </location>
</feature>
<keyword evidence="2 8" id="KW-0813">Transport</keyword>
<evidence type="ECO:0000313" key="12">
    <source>
        <dbReference type="EMBL" id="KKA22952.1"/>
    </source>
</evidence>
<dbReference type="PANTHER" id="PTHR11003:SF301">
    <property type="entry name" value="POTASSIUM CHANNEL PROTEIN"/>
    <property type="match status" value="1"/>
</dbReference>
<dbReference type="PANTHER" id="PTHR11003">
    <property type="entry name" value="POTASSIUM CHANNEL, SUBFAMILY K"/>
    <property type="match status" value="1"/>
</dbReference>
<feature type="transmembrane region" description="Helical" evidence="10">
    <location>
        <begin position="381"/>
        <end position="400"/>
    </location>
</feature>
<accession>A0A0F4YXB7</accession>
<evidence type="ECO:0000256" key="9">
    <source>
        <dbReference type="SAM" id="MobiDB-lite"/>
    </source>
</evidence>
<feature type="transmembrane region" description="Helical" evidence="10">
    <location>
        <begin position="259"/>
        <end position="282"/>
    </location>
</feature>
<dbReference type="Proteomes" id="UP000053958">
    <property type="component" value="Unassembled WGS sequence"/>
</dbReference>
<dbReference type="Gene3D" id="1.10.287.70">
    <property type="match status" value="2"/>
</dbReference>
<feature type="transmembrane region" description="Helical" evidence="10">
    <location>
        <begin position="351"/>
        <end position="375"/>
    </location>
</feature>
<feature type="region of interest" description="Disordered" evidence="9">
    <location>
        <begin position="639"/>
        <end position="671"/>
    </location>
</feature>
<protein>
    <submittedName>
        <fullName evidence="12">Potassium channel</fullName>
    </submittedName>
</protein>
<dbReference type="OrthoDB" id="297496at2759"/>